<feature type="compositionally biased region" description="Basic and acidic residues" evidence="1">
    <location>
        <begin position="93"/>
        <end position="104"/>
    </location>
</feature>
<feature type="compositionally biased region" description="Basic and acidic residues" evidence="1">
    <location>
        <begin position="153"/>
        <end position="164"/>
    </location>
</feature>
<evidence type="ECO:0000256" key="1">
    <source>
        <dbReference type="SAM" id="MobiDB-lite"/>
    </source>
</evidence>
<feature type="compositionally biased region" description="Basic and acidic residues" evidence="1">
    <location>
        <begin position="714"/>
        <end position="728"/>
    </location>
</feature>
<feature type="compositionally biased region" description="Basic and acidic residues" evidence="1">
    <location>
        <begin position="401"/>
        <end position="436"/>
    </location>
</feature>
<feature type="compositionally biased region" description="Polar residues" evidence="1">
    <location>
        <begin position="379"/>
        <end position="390"/>
    </location>
</feature>
<evidence type="ECO:0000313" key="2">
    <source>
        <dbReference type="EMBL" id="VEN39953.1"/>
    </source>
</evidence>
<dbReference type="Proteomes" id="UP000410492">
    <property type="component" value="Unassembled WGS sequence"/>
</dbReference>
<feature type="compositionally biased region" description="Basic and acidic residues" evidence="1">
    <location>
        <begin position="341"/>
        <end position="376"/>
    </location>
</feature>
<feature type="compositionally biased region" description="Polar residues" evidence="1">
    <location>
        <begin position="729"/>
        <end position="739"/>
    </location>
</feature>
<feature type="compositionally biased region" description="Basic and acidic residues" evidence="1">
    <location>
        <begin position="661"/>
        <end position="676"/>
    </location>
</feature>
<feature type="compositionally biased region" description="Basic and acidic residues" evidence="1">
    <location>
        <begin position="1"/>
        <end position="18"/>
    </location>
</feature>
<feature type="compositionally biased region" description="Polar residues" evidence="1">
    <location>
        <begin position="140"/>
        <end position="152"/>
    </location>
</feature>
<feature type="compositionally biased region" description="Polar residues" evidence="1">
    <location>
        <begin position="558"/>
        <end position="570"/>
    </location>
</feature>
<proteinExistence type="predicted"/>
<dbReference type="EMBL" id="CAACVG010006173">
    <property type="protein sequence ID" value="VEN39953.1"/>
    <property type="molecule type" value="Genomic_DNA"/>
</dbReference>
<feature type="compositionally biased region" description="Polar residues" evidence="1">
    <location>
        <begin position="763"/>
        <end position="779"/>
    </location>
</feature>
<keyword evidence="3" id="KW-1185">Reference proteome</keyword>
<feature type="compositionally biased region" description="Basic and acidic residues" evidence="1">
    <location>
        <begin position="521"/>
        <end position="556"/>
    </location>
</feature>
<feature type="compositionally biased region" description="Basic and acidic residues" evidence="1">
    <location>
        <begin position="57"/>
        <end position="78"/>
    </location>
</feature>
<feature type="compositionally biased region" description="Basic and acidic residues" evidence="1">
    <location>
        <begin position="33"/>
        <end position="44"/>
    </location>
</feature>
<feature type="compositionally biased region" description="Basic and acidic residues" evidence="1">
    <location>
        <begin position="237"/>
        <end position="258"/>
    </location>
</feature>
<feature type="compositionally biased region" description="Polar residues" evidence="1">
    <location>
        <begin position="260"/>
        <end position="272"/>
    </location>
</feature>
<feature type="compositionally biased region" description="Polar residues" evidence="1">
    <location>
        <begin position="20"/>
        <end position="32"/>
    </location>
</feature>
<organism evidence="2 3">
    <name type="scientific">Callosobruchus maculatus</name>
    <name type="common">Southern cowpea weevil</name>
    <name type="synonym">Pulse bruchid</name>
    <dbReference type="NCBI Taxonomy" id="64391"/>
    <lineage>
        <taxon>Eukaryota</taxon>
        <taxon>Metazoa</taxon>
        <taxon>Ecdysozoa</taxon>
        <taxon>Arthropoda</taxon>
        <taxon>Hexapoda</taxon>
        <taxon>Insecta</taxon>
        <taxon>Pterygota</taxon>
        <taxon>Neoptera</taxon>
        <taxon>Endopterygota</taxon>
        <taxon>Coleoptera</taxon>
        <taxon>Polyphaga</taxon>
        <taxon>Cucujiformia</taxon>
        <taxon>Chrysomeloidea</taxon>
        <taxon>Chrysomelidae</taxon>
        <taxon>Bruchinae</taxon>
        <taxon>Bruchini</taxon>
        <taxon>Callosobruchus</taxon>
    </lineage>
</organism>
<gene>
    <name evidence="2" type="ORF">CALMAC_LOCUS4294</name>
</gene>
<reference evidence="2 3" key="1">
    <citation type="submission" date="2019-01" db="EMBL/GenBank/DDBJ databases">
        <authorList>
            <person name="Sayadi A."/>
        </authorList>
    </citation>
    <scope>NUCLEOTIDE SEQUENCE [LARGE SCALE GENOMIC DNA]</scope>
</reference>
<feature type="compositionally biased region" description="Basic and acidic residues" evidence="1">
    <location>
        <begin position="740"/>
        <end position="761"/>
    </location>
</feature>
<feature type="compositionally biased region" description="Basic and acidic residues" evidence="1">
    <location>
        <begin position="475"/>
        <end position="496"/>
    </location>
</feature>
<evidence type="ECO:0000313" key="3">
    <source>
        <dbReference type="Proteomes" id="UP000410492"/>
    </source>
</evidence>
<feature type="compositionally biased region" description="Polar residues" evidence="1">
    <location>
        <begin position="438"/>
        <end position="450"/>
    </location>
</feature>
<feature type="compositionally biased region" description="Basic and acidic residues" evidence="1">
    <location>
        <begin position="780"/>
        <end position="815"/>
    </location>
</feature>
<feature type="region of interest" description="Disordered" evidence="1">
    <location>
        <begin position="891"/>
        <end position="910"/>
    </location>
</feature>
<feature type="compositionally biased region" description="Basic and acidic residues" evidence="1">
    <location>
        <begin position="868"/>
        <end position="884"/>
    </location>
</feature>
<feature type="compositionally biased region" description="Basic and acidic residues" evidence="1">
    <location>
        <begin position="581"/>
        <end position="616"/>
    </location>
</feature>
<protein>
    <submittedName>
        <fullName evidence="2">Uncharacterized protein</fullName>
    </submittedName>
</protein>
<accession>A0A653BWL8</accession>
<name>A0A653BWL8_CALMS</name>
<dbReference type="AlphaFoldDB" id="A0A653BWL8"/>
<feature type="region of interest" description="Disordered" evidence="1">
    <location>
        <begin position="1"/>
        <end position="885"/>
    </location>
</feature>
<feature type="compositionally biased region" description="Basic and acidic residues" evidence="1">
    <location>
        <begin position="849"/>
        <end position="859"/>
    </location>
</feature>
<feature type="compositionally biased region" description="Basic and acidic residues" evidence="1">
    <location>
        <begin position="213"/>
        <end position="224"/>
    </location>
</feature>
<feature type="compositionally biased region" description="Basic and acidic residues" evidence="1">
    <location>
        <begin position="273"/>
        <end position="284"/>
    </location>
</feature>
<dbReference type="OrthoDB" id="6779362at2759"/>
<feature type="compositionally biased region" description="Basic and acidic residues" evidence="1">
    <location>
        <begin position="822"/>
        <end position="842"/>
    </location>
</feature>
<feature type="compositionally biased region" description="Basic and acidic residues" evidence="1">
    <location>
        <begin position="297"/>
        <end position="318"/>
    </location>
</feature>
<feature type="compositionally biased region" description="Basic and acidic residues" evidence="1">
    <location>
        <begin position="117"/>
        <end position="138"/>
    </location>
</feature>
<feature type="compositionally biased region" description="Basic and acidic residues" evidence="1">
    <location>
        <begin position="177"/>
        <end position="198"/>
    </location>
</feature>
<feature type="compositionally biased region" description="Polar residues" evidence="1">
    <location>
        <begin position="200"/>
        <end position="212"/>
    </location>
</feature>
<sequence>MKRSPEHEEAHKEVKEDAPESTSPGVPESTTPEPKRARGRRAVENDENATTSAPKENSPHMKRSPEHEEAHKEAKEDALESYSPGVPESTTPEPKRARGRRAVENDENATTSAPKENSPHMKRSPEHEEAHKKVKEDAPESTSPGVPESTTPEPKRARGRRAVENDENATTSAPKENSPHMKRSPEHEEAHKKVKEDAPESTSPGVPESTTPEPKRARGRRAVENDENATTSAPKENSSHMKRSPEHEEAHKEVKEDAPESTSPGVPESTTPEPKRARGRRAVENDENATTSAPKENSPHMKRSPEHEEVHKEVKEDALESTSPGVPEPTEPKKARRRRSVEHDENATTSASKEDSPDVKRSAEYEEAHKEAKEDALESTSPGVPESTTSEPKRARRRRSVEHDENATTSAPKEDSPHVKRSPEHEEPHKEAKEDAVESSSPGVPESTTSEPKKTRKRRAVENDENATTSAPKENSPHVKRSPEHEEAHKEAKEDALESTSPGVPESATPEPKKARRRRSVEHDENATTSAPKEDSPHVKRSPEHEEPHKEAKEDAIESTSPGVHESTTSEPKRARRRRSVEHDENATTSAPKEDSPHVKRSPEHEEPHKEAKEDALESSAPGVPESATPEPKKARRKRAVENDENATTSAPEENSPYVKRSPEHEEAQREAKEDVPEASSPGVTDSPTSEQKKEHNRRSVGDCSHTFFASKDNNGHVKRSVEHEGTHQDTTSPVTLKSETSEPPKEDTRRRRDTEHEKTTEANSKNIIRSPESAGTYQENREKRSAKDEMLAQHDTTGENVKEKATKEPILKREVSRRRRATEDSKHVKSKEEDAPEETRDSNTTAEPCEKKAKRDTEQEPTSALNDGKKPDELQEHAPKPRVEALIMGGEGNCCKGRHPPGMHDVHDRNPHRALRRRSLGFFKKIGNGFSWIKRKVTPKRQ</sequence>
<feature type="compositionally biased region" description="Basic and acidic residues" evidence="1">
    <location>
        <begin position="691"/>
        <end position="701"/>
    </location>
</feature>